<dbReference type="Gene3D" id="1.25.40.20">
    <property type="entry name" value="Ankyrin repeat-containing domain"/>
    <property type="match status" value="2"/>
</dbReference>
<keyword evidence="1" id="KW-0677">Repeat</keyword>
<gene>
    <name evidence="4" type="ORF">DME_LOCUS6166</name>
</gene>
<dbReference type="OrthoDB" id="1577640at2759"/>
<sequence>MMASLFYEAIDAIRDNNITHLEKLLKQNSALIEERINKRSLLLFAILHDRLRACRLLTRNGAGFMDKDENGTTIFHWAVIADARKCIKYILGLPLPIDQSSLIVLKNNHQITPIHMAARYGRSKLLKTLLTTIADHENFYLFVNDCIGQSPLHYAASYGHEECCEILLDDRLGLPIDQKDKFGHTPFMCAAASSSLGADKIARLLGNRKKFSATARDNSGRSALHYAVITHDITFIDVILDELMCPAEIFDNDARTPLHYAALQGKLNVVKRLLKGKARNATRDCYGVSPAHYAAQRGYIDVVDCILKSAGGVEQFDSDGRSCFMWAVIADEEEMVNHFLSLFSPDRSHHDKYGYTALHHAAHVGSVRLVKLLVKEGWDIHDVDVVGSTPLHLAAGNGHTAVTRLLIMIGANGEQTDRQGRTPIFYACLGGQAHTLKVMLNELNCKAEHTDKLGRTALHCAAFAGFAACIEVLLEETDCPVYQEDIDQLTALHIACERGKLDCVKLLVKYGAAVNTLSMVEDWTPLSCAQINGHQQIADYLMRNGGLFPNQLRNLAAIIIQKWWRCFKKKSEHAEQSCKFLNTFKKDFLKPTKYL</sequence>
<dbReference type="PANTHER" id="PTHR24173">
    <property type="entry name" value="ANKYRIN REPEAT CONTAINING"/>
    <property type="match status" value="1"/>
</dbReference>
<name>A0A0N4U4S8_DRAME</name>
<feature type="repeat" description="ANK" evidence="3">
    <location>
        <begin position="487"/>
        <end position="519"/>
    </location>
</feature>
<dbReference type="STRING" id="318479.A0A0N4U4S8"/>
<dbReference type="PANTHER" id="PTHR24173:SF74">
    <property type="entry name" value="ANKYRIN REPEAT DOMAIN-CONTAINING PROTEIN 16"/>
    <property type="match status" value="1"/>
</dbReference>
<feature type="repeat" description="ANK" evidence="3">
    <location>
        <begin position="109"/>
        <end position="135"/>
    </location>
</feature>
<evidence type="ECO:0000313" key="7">
    <source>
        <dbReference type="WBParaSite" id="DME_0000180601-mRNA-1"/>
    </source>
</evidence>
<protein>
    <submittedName>
        <fullName evidence="7">ANK_REP_REGION domain-containing protein</fullName>
    </submittedName>
</protein>
<evidence type="ECO:0000313" key="5">
    <source>
        <dbReference type="Proteomes" id="UP000038040"/>
    </source>
</evidence>
<dbReference type="SUPFAM" id="SSF48403">
    <property type="entry name" value="Ankyrin repeat"/>
    <property type="match status" value="2"/>
</dbReference>
<evidence type="ECO:0000256" key="1">
    <source>
        <dbReference type="ARBA" id="ARBA00022737"/>
    </source>
</evidence>
<keyword evidence="2 3" id="KW-0040">ANK repeat</keyword>
<dbReference type="Proteomes" id="UP000038040">
    <property type="component" value="Unplaced"/>
</dbReference>
<dbReference type="WBParaSite" id="DME_0000180601-mRNA-1">
    <property type="protein sequence ID" value="DME_0000180601-mRNA-1"/>
    <property type="gene ID" value="DME_0000180601"/>
</dbReference>
<feature type="repeat" description="ANK" evidence="3">
    <location>
        <begin position="286"/>
        <end position="318"/>
    </location>
</feature>
<dbReference type="AlphaFoldDB" id="A0A0N4U4S8"/>
<dbReference type="Proteomes" id="UP000274756">
    <property type="component" value="Unassembled WGS sequence"/>
</dbReference>
<keyword evidence="6" id="KW-1185">Reference proteome</keyword>
<organism evidence="5 7">
    <name type="scientific">Dracunculus medinensis</name>
    <name type="common">Guinea worm</name>
    <dbReference type="NCBI Taxonomy" id="318479"/>
    <lineage>
        <taxon>Eukaryota</taxon>
        <taxon>Metazoa</taxon>
        <taxon>Ecdysozoa</taxon>
        <taxon>Nematoda</taxon>
        <taxon>Chromadorea</taxon>
        <taxon>Rhabditida</taxon>
        <taxon>Spirurina</taxon>
        <taxon>Dracunculoidea</taxon>
        <taxon>Dracunculidae</taxon>
        <taxon>Dracunculus</taxon>
    </lineage>
</organism>
<evidence type="ECO:0000313" key="4">
    <source>
        <dbReference type="EMBL" id="VDN56193.1"/>
    </source>
</evidence>
<feature type="repeat" description="ANK" evidence="3">
    <location>
        <begin position="353"/>
        <end position="385"/>
    </location>
</feature>
<accession>A0A0N4U4S8</accession>
<proteinExistence type="predicted"/>
<dbReference type="Pfam" id="PF12796">
    <property type="entry name" value="Ank_2"/>
    <property type="match status" value="5"/>
</dbReference>
<dbReference type="InterPro" id="IPR036770">
    <property type="entry name" value="Ankyrin_rpt-contain_sf"/>
</dbReference>
<dbReference type="PRINTS" id="PR01415">
    <property type="entry name" value="ANKYRIN"/>
</dbReference>
<evidence type="ECO:0000313" key="6">
    <source>
        <dbReference type="Proteomes" id="UP000274756"/>
    </source>
</evidence>
<dbReference type="Pfam" id="PF00023">
    <property type="entry name" value="Ank"/>
    <property type="match status" value="1"/>
</dbReference>
<feature type="repeat" description="ANK" evidence="3">
    <location>
        <begin position="386"/>
        <end position="418"/>
    </location>
</feature>
<evidence type="ECO:0000256" key="3">
    <source>
        <dbReference type="PROSITE-ProRule" id="PRU00023"/>
    </source>
</evidence>
<feature type="repeat" description="ANK" evidence="3">
    <location>
        <begin position="253"/>
        <end position="285"/>
    </location>
</feature>
<dbReference type="InterPro" id="IPR002110">
    <property type="entry name" value="Ankyrin_rpt"/>
</dbReference>
<dbReference type="EMBL" id="UYYG01001154">
    <property type="protein sequence ID" value="VDN56193.1"/>
    <property type="molecule type" value="Genomic_DNA"/>
</dbReference>
<reference evidence="4 6" key="2">
    <citation type="submission" date="2018-11" db="EMBL/GenBank/DDBJ databases">
        <authorList>
            <consortium name="Pathogen Informatics"/>
        </authorList>
    </citation>
    <scope>NUCLEOTIDE SEQUENCE [LARGE SCALE GENOMIC DNA]</scope>
</reference>
<evidence type="ECO:0000256" key="2">
    <source>
        <dbReference type="ARBA" id="ARBA00023043"/>
    </source>
</evidence>
<reference evidence="7" key="1">
    <citation type="submission" date="2017-02" db="UniProtKB">
        <authorList>
            <consortium name="WormBaseParasite"/>
        </authorList>
    </citation>
    <scope>IDENTIFICATION</scope>
</reference>
<feature type="repeat" description="ANK" evidence="3">
    <location>
        <begin position="147"/>
        <end position="169"/>
    </location>
</feature>
<dbReference type="SMART" id="SM00248">
    <property type="entry name" value="ANK"/>
    <property type="match status" value="15"/>
</dbReference>
<dbReference type="PROSITE" id="PS50088">
    <property type="entry name" value="ANK_REPEAT"/>
    <property type="match status" value="7"/>
</dbReference>
<dbReference type="PROSITE" id="PS50297">
    <property type="entry name" value="ANK_REP_REGION"/>
    <property type="match status" value="6"/>
</dbReference>